<feature type="domain" description="Ig-like" evidence="2">
    <location>
        <begin position="47"/>
        <end position="140"/>
    </location>
</feature>
<dbReference type="PROSITE" id="PS50835">
    <property type="entry name" value="IG_LIKE"/>
    <property type="match status" value="1"/>
</dbReference>
<feature type="transmembrane region" description="Helical" evidence="1">
    <location>
        <begin position="12"/>
        <end position="35"/>
    </location>
</feature>
<keyword evidence="4" id="KW-1185">Reference proteome</keyword>
<evidence type="ECO:0000256" key="1">
    <source>
        <dbReference type="SAM" id="Phobius"/>
    </source>
</evidence>
<dbReference type="Gene3D" id="2.60.40.10">
    <property type="entry name" value="Immunoglobulins"/>
    <property type="match status" value="1"/>
</dbReference>
<dbReference type="InterPro" id="IPR007110">
    <property type="entry name" value="Ig-like_dom"/>
</dbReference>
<protein>
    <recommendedName>
        <fullName evidence="2">Ig-like domain-containing protein</fullName>
    </recommendedName>
</protein>
<evidence type="ECO:0000313" key="4">
    <source>
        <dbReference type="Proteomes" id="UP000694427"/>
    </source>
</evidence>
<organism evidence="3 4">
    <name type="scientific">Cyprinus carpio</name>
    <name type="common">Common carp</name>
    <dbReference type="NCBI Taxonomy" id="7962"/>
    <lineage>
        <taxon>Eukaryota</taxon>
        <taxon>Metazoa</taxon>
        <taxon>Chordata</taxon>
        <taxon>Craniata</taxon>
        <taxon>Vertebrata</taxon>
        <taxon>Euteleostomi</taxon>
        <taxon>Actinopterygii</taxon>
        <taxon>Neopterygii</taxon>
        <taxon>Teleostei</taxon>
        <taxon>Ostariophysi</taxon>
        <taxon>Cypriniformes</taxon>
        <taxon>Cyprinidae</taxon>
        <taxon>Cyprininae</taxon>
        <taxon>Cyprinus</taxon>
    </lineage>
</organism>
<reference evidence="3" key="1">
    <citation type="submission" date="2025-08" db="UniProtKB">
        <authorList>
            <consortium name="Ensembl"/>
        </authorList>
    </citation>
    <scope>IDENTIFICATION</scope>
</reference>
<keyword evidence="1" id="KW-1133">Transmembrane helix</keyword>
<evidence type="ECO:0000313" key="3">
    <source>
        <dbReference type="Ensembl" id="ENSCCRP00010113138.1"/>
    </source>
</evidence>
<keyword evidence="1" id="KW-0472">Membrane</keyword>
<name>A0A8C1PUR2_CYPCA</name>
<dbReference type="InterPro" id="IPR036179">
    <property type="entry name" value="Ig-like_dom_sf"/>
</dbReference>
<proteinExistence type="predicted"/>
<evidence type="ECO:0000259" key="2">
    <source>
        <dbReference type="PROSITE" id="PS50835"/>
    </source>
</evidence>
<accession>A0A8C1PUR2</accession>
<dbReference type="FunFam" id="2.60.40.10:FF:000064">
    <property type="entry name" value="Contactin 1"/>
    <property type="match status" value="1"/>
</dbReference>
<reference evidence="3" key="2">
    <citation type="submission" date="2025-09" db="UniProtKB">
        <authorList>
            <consortium name="Ensembl"/>
        </authorList>
    </citation>
    <scope>IDENTIFICATION</scope>
</reference>
<sequence>IKPRIFEPRIFDIYFTTIELLGCFFILNITLAHLMSCSSEEATGFGPIFEEEPLDTVYAEDSPENKISMNCRARANPPAIIKWWLNNWEIKLMEQPDEHFSLVGGNLVITNPDKGKHAGKYVCVAKNVYGTVISKEATVKFGCMLHIQ</sequence>
<dbReference type="Pfam" id="PF13927">
    <property type="entry name" value="Ig_3"/>
    <property type="match status" value="1"/>
</dbReference>
<dbReference type="AlphaFoldDB" id="A0A8C1PUR2"/>
<dbReference type="SUPFAM" id="SSF48726">
    <property type="entry name" value="Immunoglobulin"/>
    <property type="match status" value="1"/>
</dbReference>
<dbReference type="Ensembl" id="ENSCCRT00010125839.1">
    <property type="protein sequence ID" value="ENSCCRP00010113138.1"/>
    <property type="gene ID" value="ENSCCRG00010049827.1"/>
</dbReference>
<keyword evidence="1" id="KW-0812">Transmembrane</keyword>
<dbReference type="Proteomes" id="UP000694427">
    <property type="component" value="Unplaced"/>
</dbReference>
<dbReference type="InterPro" id="IPR013783">
    <property type="entry name" value="Ig-like_fold"/>
</dbReference>